<feature type="chain" id="PRO_5029591658" evidence="6">
    <location>
        <begin position="27"/>
        <end position="422"/>
    </location>
</feature>
<dbReference type="PANTHER" id="PTHR47359:SF3">
    <property type="entry name" value="NLP_P60 DOMAIN-CONTAINING PROTEIN-RELATED"/>
    <property type="match status" value="1"/>
</dbReference>
<keyword evidence="2" id="KW-0645">Protease</keyword>
<dbReference type="AlphaFoldDB" id="A0A7J5DSQ5"/>
<dbReference type="Proteomes" id="UP000449906">
    <property type="component" value="Unassembled WGS sequence"/>
</dbReference>
<keyword evidence="4" id="KW-0788">Thiol protease</keyword>
<feature type="compositionally biased region" description="Basic and acidic residues" evidence="5">
    <location>
        <begin position="281"/>
        <end position="294"/>
    </location>
</feature>
<comment type="similarity">
    <text evidence="1">Belongs to the peptidase C40 family.</text>
</comment>
<feature type="signal peptide" evidence="6">
    <location>
        <begin position="1"/>
        <end position="26"/>
    </location>
</feature>
<keyword evidence="3" id="KW-0378">Hydrolase</keyword>
<dbReference type="EMBL" id="WBVM01000003">
    <property type="protein sequence ID" value="KAB2808174.1"/>
    <property type="molecule type" value="Genomic_DNA"/>
</dbReference>
<sequence>MRSPSLGTGALALVLTVGICLPSAQADPGTDPTTPATPATPSVGEVRAAEGRATAAKGAVGRIQEQLDAANASLDAAAVRAARAAEAWNGARWTAQQARIAAREAATASVAADRALVVQEGQYRDAVIIANSAGLEVNAVDAFISADGMESLLERSAATDYVQARFDQRRDEYVAAADTAEKAEAAAADTAEKAGTALAEARAARDAADAAAAAAAAQSARIEDRKDRLVRRLARLQGVSVRLARTRQDALEAEREQARAAAAAKPQPTPGPDPAPAADPKPADPKPADPKPDPDPAPPAPGNGAQAAIAFARAQLGERYVWGAAGPDSWDCSGLTSKAWAAGGKSLPHYSVAQYEQSTPISAGDLRPGDLVFWGDSGSPSSIFHVALYAGNGKIIHAPRTGRPVTEESMYYWRTPDFYARP</sequence>
<dbReference type="Gene3D" id="3.90.1720.10">
    <property type="entry name" value="endopeptidase domain like (from Nostoc punctiforme)"/>
    <property type="match status" value="1"/>
</dbReference>
<evidence type="ECO:0000313" key="9">
    <source>
        <dbReference type="Proteomes" id="UP000449906"/>
    </source>
</evidence>
<evidence type="ECO:0000256" key="6">
    <source>
        <dbReference type="SAM" id="SignalP"/>
    </source>
</evidence>
<reference evidence="8 9" key="1">
    <citation type="submission" date="2019-09" db="EMBL/GenBank/DDBJ databases">
        <title>Pimelobacter sp. isolated from Paulinella.</title>
        <authorList>
            <person name="Jeong S.E."/>
        </authorList>
    </citation>
    <scope>NUCLEOTIDE SEQUENCE [LARGE SCALE GENOMIC DNA]</scope>
    <source>
        <strain evidence="8 9">Pch-N</strain>
    </source>
</reference>
<feature type="domain" description="NlpC/P60" evidence="7">
    <location>
        <begin position="302"/>
        <end position="422"/>
    </location>
</feature>
<dbReference type="PROSITE" id="PS51935">
    <property type="entry name" value="NLPC_P60"/>
    <property type="match status" value="1"/>
</dbReference>
<dbReference type="PANTHER" id="PTHR47359">
    <property type="entry name" value="PEPTIDOGLYCAN DL-ENDOPEPTIDASE CWLO"/>
    <property type="match status" value="1"/>
</dbReference>
<accession>A0A7J5DSQ5</accession>
<evidence type="ECO:0000259" key="7">
    <source>
        <dbReference type="PROSITE" id="PS51935"/>
    </source>
</evidence>
<dbReference type="GO" id="GO:0006508">
    <property type="term" value="P:proteolysis"/>
    <property type="evidence" value="ECO:0007669"/>
    <property type="project" value="UniProtKB-KW"/>
</dbReference>
<gene>
    <name evidence="8" type="ORF">F9L07_21815</name>
</gene>
<evidence type="ECO:0000256" key="2">
    <source>
        <dbReference type="ARBA" id="ARBA00022670"/>
    </source>
</evidence>
<protein>
    <submittedName>
        <fullName evidence="8">NlpC/P60 family protein</fullName>
    </submittedName>
</protein>
<dbReference type="RefSeq" id="WP_151581869.1">
    <property type="nucleotide sequence ID" value="NZ_CP182503.1"/>
</dbReference>
<evidence type="ECO:0000256" key="5">
    <source>
        <dbReference type="SAM" id="MobiDB-lite"/>
    </source>
</evidence>
<feature type="region of interest" description="Disordered" evidence="5">
    <location>
        <begin position="250"/>
        <end position="304"/>
    </location>
</feature>
<keyword evidence="6" id="KW-0732">Signal</keyword>
<proteinExistence type="inferred from homology"/>
<dbReference type="InterPro" id="IPR038765">
    <property type="entry name" value="Papain-like_cys_pep_sf"/>
</dbReference>
<dbReference type="SUPFAM" id="SSF54001">
    <property type="entry name" value="Cysteine proteinases"/>
    <property type="match status" value="1"/>
</dbReference>
<evidence type="ECO:0000256" key="1">
    <source>
        <dbReference type="ARBA" id="ARBA00007074"/>
    </source>
</evidence>
<dbReference type="GO" id="GO:0008234">
    <property type="term" value="F:cysteine-type peptidase activity"/>
    <property type="evidence" value="ECO:0007669"/>
    <property type="project" value="UniProtKB-KW"/>
</dbReference>
<name>A0A7J5DSQ5_NOCSI</name>
<feature type="compositionally biased region" description="Pro residues" evidence="5">
    <location>
        <begin position="267"/>
        <end position="279"/>
    </location>
</feature>
<comment type="caution">
    <text evidence="8">The sequence shown here is derived from an EMBL/GenBank/DDBJ whole genome shotgun (WGS) entry which is preliminary data.</text>
</comment>
<dbReference type="InterPro" id="IPR000064">
    <property type="entry name" value="NLP_P60_dom"/>
</dbReference>
<organism evidence="8 9">
    <name type="scientific">Nocardioides simplex</name>
    <name type="common">Arthrobacter simplex</name>
    <dbReference type="NCBI Taxonomy" id="2045"/>
    <lineage>
        <taxon>Bacteria</taxon>
        <taxon>Bacillati</taxon>
        <taxon>Actinomycetota</taxon>
        <taxon>Actinomycetes</taxon>
        <taxon>Propionibacteriales</taxon>
        <taxon>Nocardioidaceae</taxon>
        <taxon>Pimelobacter</taxon>
    </lineage>
</organism>
<dbReference type="InterPro" id="IPR051794">
    <property type="entry name" value="PG_Endopeptidase_C40"/>
</dbReference>
<dbReference type="Pfam" id="PF00877">
    <property type="entry name" value="NLPC_P60"/>
    <property type="match status" value="1"/>
</dbReference>
<evidence type="ECO:0000256" key="3">
    <source>
        <dbReference type="ARBA" id="ARBA00022801"/>
    </source>
</evidence>
<evidence type="ECO:0000313" key="8">
    <source>
        <dbReference type="EMBL" id="KAB2808174.1"/>
    </source>
</evidence>
<evidence type="ECO:0000256" key="4">
    <source>
        <dbReference type="ARBA" id="ARBA00022807"/>
    </source>
</evidence>